<evidence type="ECO:0000313" key="2">
    <source>
        <dbReference type="EMBL" id="ASK68925.1"/>
    </source>
</evidence>
<sequence length="88" mass="10055">MPISFKDSKLNFMHPAMTRTVITVIGACFTLVGGIFLLLPGPGLLFILIGLTLLSTQYPWAKRWLRLSQRQLSKSAAWLDNQIRRLRR</sequence>
<keyword evidence="1" id="KW-0472">Membrane</keyword>
<dbReference type="AlphaFoldDB" id="A0A220ULD6"/>
<dbReference type="RefSeq" id="WP_089067595.1">
    <property type="nucleotide sequence ID" value="NZ_CP022358.1"/>
</dbReference>
<protein>
    <submittedName>
        <fullName evidence="2">Tellurium resistance protein TerC</fullName>
    </submittedName>
</protein>
<evidence type="ECO:0000256" key="1">
    <source>
        <dbReference type="SAM" id="Phobius"/>
    </source>
</evidence>
<proteinExistence type="predicted"/>
<gene>
    <name evidence="2" type="ORF">CF168_08540</name>
</gene>
<accession>A0A220ULD6</accession>
<dbReference type="Pfam" id="PF09656">
    <property type="entry name" value="PGPGW"/>
    <property type="match status" value="1"/>
</dbReference>
<dbReference type="Proteomes" id="UP000198367">
    <property type="component" value="Chromosome"/>
</dbReference>
<organism evidence="2 3">
    <name type="scientific">Shewanella bicestrii</name>
    <dbReference type="NCBI Taxonomy" id="2018305"/>
    <lineage>
        <taxon>Bacteria</taxon>
        <taxon>Pseudomonadati</taxon>
        <taxon>Pseudomonadota</taxon>
        <taxon>Gammaproteobacteria</taxon>
        <taxon>Alteromonadales</taxon>
        <taxon>Shewanellaceae</taxon>
        <taxon>Shewanella</taxon>
    </lineage>
</organism>
<dbReference type="EMBL" id="CP022358">
    <property type="protein sequence ID" value="ASK68925.1"/>
    <property type="molecule type" value="Genomic_DNA"/>
</dbReference>
<feature type="transmembrane region" description="Helical" evidence="1">
    <location>
        <begin position="21"/>
        <end position="38"/>
    </location>
</feature>
<dbReference type="InterPro" id="IPR019099">
    <property type="entry name" value="Uncharacterised_PGPGW_TM"/>
</dbReference>
<keyword evidence="3" id="KW-1185">Reference proteome</keyword>
<dbReference type="KEGG" id="sbj:CF168_08540"/>
<reference evidence="2 3" key="1">
    <citation type="submission" date="2017-07" db="EMBL/GenBank/DDBJ databases">
        <title>Phenotypical and genomic characterization of a clinical isolate of Shewanella bicestrii sp. nov. producing an extended-spectrum beta-lactamase and a new oxacillinase variant.</title>
        <authorList>
            <person name="Jousset A.B."/>
            <person name="Bonnin R.A."/>
            <person name="Girlich D."/>
            <person name="Dabos L."/>
            <person name="Potron A."/>
            <person name="Dortet L."/>
            <person name="Glaser P."/>
            <person name="Naas T."/>
        </authorList>
    </citation>
    <scope>NUCLEOTIDE SEQUENCE [LARGE SCALE GENOMIC DNA]</scope>
    <source>
        <strain evidence="2 3">JAB-1</strain>
    </source>
</reference>
<keyword evidence="1" id="KW-1133">Transmembrane helix</keyword>
<name>A0A220ULD6_9GAMM</name>
<evidence type="ECO:0000313" key="3">
    <source>
        <dbReference type="Proteomes" id="UP000198367"/>
    </source>
</evidence>
<keyword evidence="1" id="KW-0812">Transmembrane</keyword>